<evidence type="ECO:0000313" key="2">
    <source>
        <dbReference type="Proteomes" id="UP000253094"/>
    </source>
</evidence>
<gene>
    <name evidence="1" type="ORF">DQ384_36795</name>
</gene>
<dbReference type="Proteomes" id="UP000253094">
    <property type="component" value="Unassembled WGS sequence"/>
</dbReference>
<keyword evidence="2" id="KW-1185">Reference proteome</keyword>
<sequence>MVTDLPPSLELFMPVRSAQDWHVLGVVDVPGPGRYEILYSNAQGAAVRPIEAETDDLVTVKVGSTGILHTCNLCSCCQTCACAGTGDLCWPCDRFRRWVHTTGPQLDTYLAACAAPEGWFVETGSRIVHAVGCSALNRTVSEVTRILDDNACPHDQFYDPAPPVPVRADTIRGGRRCRICCPDITLTPGGSGLFAAGGGREV</sequence>
<dbReference type="AlphaFoldDB" id="A0A367ETV3"/>
<accession>A0A367ETV3</accession>
<reference evidence="1 2" key="1">
    <citation type="submission" date="2018-06" db="EMBL/GenBank/DDBJ databases">
        <title>Sphaerisporangium craniellae sp. nov., isolated from a marine sponge in the South China Sea.</title>
        <authorList>
            <person name="Li L."/>
        </authorList>
    </citation>
    <scope>NUCLEOTIDE SEQUENCE [LARGE SCALE GENOMIC DNA]</scope>
    <source>
        <strain evidence="1 2">CCTCC AA 208026</strain>
    </source>
</reference>
<name>A0A367ETV3_9ACTN</name>
<dbReference type="EMBL" id="QOIL01000030">
    <property type="protein sequence ID" value="RCG21169.1"/>
    <property type="molecule type" value="Genomic_DNA"/>
</dbReference>
<protein>
    <submittedName>
        <fullName evidence="1">Uncharacterized protein</fullName>
    </submittedName>
</protein>
<proteinExistence type="predicted"/>
<organism evidence="1 2">
    <name type="scientific">Sphaerisporangium album</name>
    <dbReference type="NCBI Taxonomy" id="509200"/>
    <lineage>
        <taxon>Bacteria</taxon>
        <taxon>Bacillati</taxon>
        <taxon>Actinomycetota</taxon>
        <taxon>Actinomycetes</taxon>
        <taxon>Streptosporangiales</taxon>
        <taxon>Streptosporangiaceae</taxon>
        <taxon>Sphaerisporangium</taxon>
    </lineage>
</organism>
<evidence type="ECO:0000313" key="1">
    <source>
        <dbReference type="EMBL" id="RCG21169.1"/>
    </source>
</evidence>
<comment type="caution">
    <text evidence="1">The sequence shown here is derived from an EMBL/GenBank/DDBJ whole genome shotgun (WGS) entry which is preliminary data.</text>
</comment>